<evidence type="ECO:0000256" key="3">
    <source>
        <dbReference type="ARBA" id="ARBA00022490"/>
    </source>
</evidence>
<dbReference type="Gene3D" id="3.40.50.1820">
    <property type="entry name" value="alpha/beta hydrolase"/>
    <property type="match status" value="1"/>
</dbReference>
<keyword evidence="7 12" id="KW-0418">Kinase</keyword>
<dbReference type="GO" id="GO:0008385">
    <property type="term" value="C:IkappaB kinase complex"/>
    <property type="evidence" value="ECO:0007669"/>
    <property type="project" value="TreeGrafter"/>
</dbReference>
<dbReference type="EnsemblMetazoa" id="LLOJ000101-RA">
    <property type="protein sequence ID" value="LLOJ000101-PA"/>
    <property type="gene ID" value="LLOJ000101"/>
</dbReference>
<dbReference type="GO" id="GO:0005524">
    <property type="term" value="F:ATP binding"/>
    <property type="evidence" value="ECO:0007669"/>
    <property type="project" value="UniProtKB-KW"/>
</dbReference>
<reference evidence="14" key="1">
    <citation type="submission" date="2012-05" db="EMBL/GenBank/DDBJ databases">
        <title>Whole Genome Assembly of Lutzomyia longipalpis.</title>
        <authorList>
            <person name="Richards S."/>
            <person name="Qu C."/>
            <person name="Dillon R."/>
            <person name="Worley K."/>
            <person name="Scherer S."/>
            <person name="Batterton M."/>
            <person name="Taylor A."/>
            <person name="Hawes A."/>
            <person name="Hernandez B."/>
            <person name="Kovar C."/>
            <person name="Mandapat C."/>
            <person name="Pham C."/>
            <person name="Qu C."/>
            <person name="Jing C."/>
            <person name="Bess C."/>
            <person name="Bandaranaike D."/>
            <person name="Ngo D."/>
            <person name="Ongeri F."/>
            <person name="Arias F."/>
            <person name="Lara F."/>
            <person name="Weissenberger G."/>
            <person name="Kamau G."/>
            <person name="Han H."/>
            <person name="Shen H."/>
            <person name="Dinh H."/>
            <person name="Khalil I."/>
            <person name="Jones J."/>
            <person name="Shafer J."/>
            <person name="Jayaseelan J."/>
            <person name="Quiroz J."/>
            <person name="Blankenburg K."/>
            <person name="Nguyen L."/>
            <person name="Jackson L."/>
            <person name="Francisco L."/>
            <person name="Tang L.-Y."/>
            <person name="Pu L.-L."/>
            <person name="Perales L."/>
            <person name="Lorensuhewa L."/>
            <person name="Munidasa M."/>
            <person name="Coyle M."/>
            <person name="Taylor M."/>
            <person name="Puazo M."/>
            <person name="Firestine M."/>
            <person name="Scheel M."/>
            <person name="Javaid M."/>
            <person name="Wang M."/>
            <person name="Li M."/>
            <person name="Tabassum N."/>
            <person name="Saada N."/>
            <person name="Osuji N."/>
            <person name="Aqrawi P."/>
            <person name="Fu Q."/>
            <person name="Thornton R."/>
            <person name="Raj R."/>
            <person name="Goodspeed R."/>
            <person name="Mata R."/>
            <person name="Najjar R."/>
            <person name="Gubbala S."/>
            <person name="Lee S."/>
            <person name="Denson S."/>
            <person name="Patil S."/>
            <person name="Macmil S."/>
            <person name="Qi S."/>
            <person name="Matskevitch T."/>
            <person name="Palculict T."/>
            <person name="Mathew T."/>
            <person name="Vee V."/>
            <person name="Velamala V."/>
            <person name="Korchina V."/>
            <person name="Cai W."/>
            <person name="Liu W."/>
            <person name="Dai W."/>
            <person name="Zou X."/>
            <person name="Zhu Y."/>
            <person name="Zhang Y."/>
            <person name="Wu Y.-Q."/>
            <person name="Xin Y."/>
            <person name="Nazarath L."/>
            <person name="Kovar C."/>
            <person name="Han Y."/>
            <person name="Muzny D."/>
            <person name="Gibbs R."/>
        </authorList>
    </citation>
    <scope>NUCLEOTIDE SEQUENCE [LARGE SCALE GENOMIC DNA]</scope>
    <source>
        <strain evidence="14">Jacobina</strain>
    </source>
</reference>
<organism evidence="13 14">
    <name type="scientific">Lutzomyia longipalpis</name>
    <name type="common">Sand fly</name>
    <dbReference type="NCBI Taxonomy" id="7200"/>
    <lineage>
        <taxon>Eukaryota</taxon>
        <taxon>Metazoa</taxon>
        <taxon>Ecdysozoa</taxon>
        <taxon>Arthropoda</taxon>
        <taxon>Hexapoda</taxon>
        <taxon>Insecta</taxon>
        <taxon>Pterygota</taxon>
        <taxon>Neoptera</taxon>
        <taxon>Endopterygota</taxon>
        <taxon>Diptera</taxon>
        <taxon>Nematocera</taxon>
        <taxon>Psychodoidea</taxon>
        <taxon>Psychodidae</taxon>
        <taxon>Lutzomyia</taxon>
        <taxon>Lutzomyia</taxon>
    </lineage>
</organism>
<dbReference type="PROSITE" id="PS50011">
    <property type="entry name" value="PROTEIN_KINASE_DOM"/>
    <property type="match status" value="1"/>
</dbReference>
<keyword evidence="4" id="KW-0723">Serine/threonine-protein kinase</keyword>
<dbReference type="VEuPathDB" id="VectorBase:LLONM1_006164"/>
<dbReference type="PROSITE" id="PS00941">
    <property type="entry name" value="CARBOXYLESTERASE_B_2"/>
    <property type="match status" value="1"/>
</dbReference>
<evidence type="ECO:0000256" key="1">
    <source>
        <dbReference type="ARBA" id="ARBA00004496"/>
    </source>
</evidence>
<dbReference type="GO" id="GO:0008384">
    <property type="term" value="F:IkappaB kinase activity"/>
    <property type="evidence" value="ECO:0007669"/>
    <property type="project" value="UniProtKB-EC"/>
</dbReference>
<dbReference type="InterPro" id="IPR008271">
    <property type="entry name" value="Ser/Thr_kinase_AS"/>
</dbReference>
<evidence type="ECO:0000256" key="8">
    <source>
        <dbReference type="ARBA" id="ARBA00022840"/>
    </source>
</evidence>
<dbReference type="PROSITE" id="PS00108">
    <property type="entry name" value="PROTEIN_KINASE_ST"/>
    <property type="match status" value="1"/>
</dbReference>
<keyword evidence="3" id="KW-0963">Cytoplasm</keyword>
<dbReference type="SUPFAM" id="SSF56112">
    <property type="entry name" value="Protein kinase-like (PK-like)"/>
    <property type="match status" value="1"/>
</dbReference>
<sequence>MPQPFLPFTEEPPFIGDWVCEMKLGSGGFGFVTLWRNRKTREAVAVKKCSLLTTNDSISERQKDRWEYEVKLMTTSIKCDNIVRTVAVSQEFQEGLLRNNPSKLPVLVMEYCEEGDLRRFMTKKVNCSGLPEPEVRGILGALRKAISYLHDQKITHRDIKPENIVLKRENDKIIYKLTDLGYAKLLDRQSLQASLVGTMEYLAPELLHSDKYSCTVDYWSLGLIAFEIICGCRPFLPNASMAQMLRVKQKRSEHICIVEDQEGNVHYRSELYPENQISSCFKRNMEQWLRLALEWNPKQERDFGLRGTQSNASEAFLGVPYAEPPVRALRFRSPVPCSPWSHVYDATYSRDECLQKNFYTPVPSIKGSEDCLYLNIYRPSKCHDREKLPVIVIFSPYAMSISSLESFAPDYFMDTGKVIIVVVQSRLGVFGYLSSGDRHCSGNWGLKDQKLALEWVHENIGAFQGDNSCVTIMGVGSGAASCQYHWLNPETSKLFQKVILKSGSLYAPWAILEEPQKQFQYHAELIGLHNPLEQFNYDIIEKLRAVDAKVLLGAQNGFNFWDLDEFIYYRPVVEGNYGGAYITEDPRNAWSSGHFDPKPLYVTFTHSDGNVLSRILLDGNKRKLFNENIDKYLVETLDFNPEYRSDVKKYFFDGQTCQITDENIFKFIEILSSRLVQQSIYNTVRTFVHYVDTTKYPLSIDKFNLNGPLHWSKIFTGTDMNLNPGLGDDLIYLFRFPTLFCDFYKNSLSYQVKDFYVNSHVDFAITGTATAFSYLDPCCDEYVSKHGFCKYQIYAHKTEYVNGVLQNQFIVDTTNIFDNGEAAFWNSVDYGF</sequence>
<name>A0A1B0C889_LUTLO</name>
<dbReference type="InterPro" id="IPR051180">
    <property type="entry name" value="IKK"/>
</dbReference>
<dbReference type="InterPro" id="IPR000719">
    <property type="entry name" value="Prot_kinase_dom"/>
</dbReference>
<dbReference type="InterPro" id="IPR029058">
    <property type="entry name" value="AB_hydrolase_fold"/>
</dbReference>
<proteinExistence type="predicted"/>
<dbReference type="InterPro" id="IPR011009">
    <property type="entry name" value="Kinase-like_dom_sf"/>
</dbReference>
<reference evidence="12" key="2">
    <citation type="journal article" date="2020" name="BMC">
        <title>Leishmania infection induces a limited differential gene expression in the sand fly midgut.</title>
        <authorList>
            <person name="Coutinho-Abreu I.V."/>
            <person name="Serafim T.D."/>
            <person name="Meneses C."/>
            <person name="Kamhawi S."/>
            <person name="Oliveira F."/>
            <person name="Valenzuela J.G."/>
        </authorList>
    </citation>
    <scope>NUCLEOTIDE SEQUENCE</scope>
    <source>
        <strain evidence="12">Jacobina</strain>
        <tissue evidence="12">Midgut</tissue>
    </source>
</reference>
<dbReference type="SUPFAM" id="SSF53474">
    <property type="entry name" value="alpha/beta-Hydrolases"/>
    <property type="match status" value="1"/>
</dbReference>
<dbReference type="InterPro" id="IPR002018">
    <property type="entry name" value="CarbesteraseB"/>
</dbReference>
<evidence type="ECO:0000313" key="13">
    <source>
        <dbReference type="EnsemblMetazoa" id="LLOJ000101-PA"/>
    </source>
</evidence>
<accession>A0A1B0C889</accession>
<evidence type="ECO:0000313" key="12">
    <source>
        <dbReference type="EMBL" id="MBC1177578.1"/>
    </source>
</evidence>
<keyword evidence="9" id="KW-0325">Glycoprotein</keyword>
<evidence type="ECO:0000256" key="6">
    <source>
        <dbReference type="ARBA" id="ARBA00022741"/>
    </source>
</evidence>
<keyword evidence="14" id="KW-1185">Reference proteome</keyword>
<dbReference type="SMART" id="SM00220">
    <property type="entry name" value="S_TKc"/>
    <property type="match status" value="1"/>
</dbReference>
<dbReference type="EMBL" id="AJWK01000276">
    <property type="status" value="NOT_ANNOTATED_CDS"/>
    <property type="molecule type" value="Genomic_DNA"/>
</dbReference>
<dbReference type="Gene3D" id="1.10.510.10">
    <property type="entry name" value="Transferase(Phosphotransferase) domain 1"/>
    <property type="match status" value="1"/>
</dbReference>
<dbReference type="EMBL" id="GITU01008875">
    <property type="protein sequence ID" value="MBC1177578.1"/>
    <property type="molecule type" value="Transcribed_RNA"/>
</dbReference>
<evidence type="ECO:0000256" key="5">
    <source>
        <dbReference type="ARBA" id="ARBA00022679"/>
    </source>
</evidence>
<evidence type="ECO:0000256" key="9">
    <source>
        <dbReference type="ARBA" id="ARBA00023180"/>
    </source>
</evidence>
<dbReference type="Pfam" id="PF00069">
    <property type="entry name" value="Pkinase"/>
    <property type="match status" value="1"/>
</dbReference>
<dbReference type="VEuPathDB" id="VectorBase:LLOJ000101"/>
<dbReference type="Pfam" id="PF00135">
    <property type="entry name" value="COesterase"/>
    <property type="match status" value="1"/>
</dbReference>
<keyword evidence="8" id="KW-0067">ATP-binding</keyword>
<dbReference type="AlphaFoldDB" id="A0A1B0C889"/>
<dbReference type="Proteomes" id="UP000092461">
    <property type="component" value="Unassembled WGS sequence"/>
</dbReference>
<evidence type="ECO:0000313" key="14">
    <source>
        <dbReference type="Proteomes" id="UP000092461"/>
    </source>
</evidence>
<comment type="catalytic activity">
    <reaction evidence="10">
        <text>L-seryl-[I-kappa-B protein] + ATP = O-phospho-L-seryl-[I-kappa-B protein] + ADP + H(+)</text>
        <dbReference type="Rhea" id="RHEA:19073"/>
        <dbReference type="Rhea" id="RHEA-COMP:13698"/>
        <dbReference type="Rhea" id="RHEA-COMP:13699"/>
        <dbReference type="ChEBI" id="CHEBI:15378"/>
        <dbReference type="ChEBI" id="CHEBI:29999"/>
        <dbReference type="ChEBI" id="CHEBI:30616"/>
        <dbReference type="ChEBI" id="CHEBI:83421"/>
        <dbReference type="ChEBI" id="CHEBI:456216"/>
        <dbReference type="EC" id="2.7.11.10"/>
    </reaction>
</comment>
<keyword evidence="5" id="KW-0808">Transferase</keyword>
<dbReference type="EC" id="2.7.11.10" evidence="2"/>
<dbReference type="PANTHER" id="PTHR22969:SF17">
    <property type="entry name" value="INHIBITOR OF NUCLEAR FACTOR KAPPA-B KINASE SUBUNIT BETA"/>
    <property type="match status" value="1"/>
</dbReference>
<dbReference type="PANTHER" id="PTHR22969">
    <property type="entry name" value="IKB KINASE"/>
    <property type="match status" value="1"/>
</dbReference>
<protein>
    <recommendedName>
        <fullName evidence="2">IkappaB kinase</fullName>
        <ecNumber evidence="2">2.7.11.10</ecNumber>
    </recommendedName>
</protein>
<dbReference type="GO" id="GO:0045944">
    <property type="term" value="P:positive regulation of transcription by RNA polymerase II"/>
    <property type="evidence" value="ECO:0007669"/>
    <property type="project" value="TreeGrafter"/>
</dbReference>
<dbReference type="EMBL" id="AJWK01000275">
    <property type="status" value="NOT_ANNOTATED_CDS"/>
    <property type="molecule type" value="Genomic_DNA"/>
</dbReference>
<evidence type="ECO:0000256" key="7">
    <source>
        <dbReference type="ARBA" id="ARBA00022777"/>
    </source>
</evidence>
<keyword evidence="6" id="KW-0547">Nucleotide-binding</keyword>
<dbReference type="VEuPathDB" id="VectorBase:LLONM1_010996"/>
<feature type="domain" description="Protein kinase" evidence="11">
    <location>
        <begin position="18"/>
        <end position="317"/>
    </location>
</feature>
<evidence type="ECO:0000256" key="4">
    <source>
        <dbReference type="ARBA" id="ARBA00022527"/>
    </source>
</evidence>
<comment type="subcellular location">
    <subcellularLocation>
        <location evidence="1">Cytoplasm</location>
    </subcellularLocation>
</comment>
<dbReference type="InterPro" id="IPR019819">
    <property type="entry name" value="Carboxylesterase_B_CS"/>
</dbReference>
<evidence type="ECO:0000256" key="10">
    <source>
        <dbReference type="ARBA" id="ARBA00048789"/>
    </source>
</evidence>
<dbReference type="Gene3D" id="3.30.200.20">
    <property type="entry name" value="Phosphorylase Kinase, domain 1"/>
    <property type="match status" value="1"/>
</dbReference>
<dbReference type="EMBL" id="AJWK01000274">
    <property type="status" value="NOT_ANNOTATED_CDS"/>
    <property type="molecule type" value="Genomic_DNA"/>
</dbReference>
<reference evidence="13" key="3">
    <citation type="submission" date="2020-05" db="UniProtKB">
        <authorList>
            <consortium name="EnsemblMetazoa"/>
        </authorList>
    </citation>
    <scope>IDENTIFICATION</scope>
    <source>
        <strain evidence="13">Jacobina</strain>
    </source>
</reference>
<dbReference type="GO" id="GO:0033209">
    <property type="term" value="P:tumor necrosis factor-mediated signaling pathway"/>
    <property type="evidence" value="ECO:0007669"/>
    <property type="project" value="TreeGrafter"/>
</dbReference>
<evidence type="ECO:0000259" key="11">
    <source>
        <dbReference type="PROSITE" id="PS50011"/>
    </source>
</evidence>
<evidence type="ECO:0000256" key="2">
    <source>
        <dbReference type="ARBA" id="ARBA00012442"/>
    </source>
</evidence>